<dbReference type="Gene3D" id="3.30.40.10">
    <property type="entry name" value="Zinc/RING finger domain, C3HC4 (zinc finger)"/>
    <property type="match status" value="1"/>
</dbReference>
<keyword evidence="11 21" id="KW-0863">Zinc-finger</keyword>
<dbReference type="InterPro" id="IPR013083">
    <property type="entry name" value="Znf_RING/FYVE/PHD"/>
</dbReference>
<protein>
    <recommendedName>
        <fullName evidence="5">tryptophan--tRNA ligase</fullName>
        <ecNumber evidence="5">6.1.1.2</ecNumber>
    </recommendedName>
    <alternativeName>
        <fullName evidence="20">Tryptophanyl-tRNA synthetase</fullName>
    </alternativeName>
</protein>
<dbReference type="GO" id="GO:0015031">
    <property type="term" value="P:protein transport"/>
    <property type="evidence" value="ECO:0007669"/>
    <property type="project" value="UniProtKB-KW"/>
</dbReference>
<keyword evidence="17 22" id="KW-0472">Membrane</keyword>
<dbReference type="GO" id="GO:0005778">
    <property type="term" value="C:peroxisomal membrane"/>
    <property type="evidence" value="ECO:0007669"/>
    <property type="project" value="UniProtKB-SubCell"/>
</dbReference>
<dbReference type="PANTHER" id="PTHR43766">
    <property type="entry name" value="TRYPTOPHAN--TRNA LIGASE, MITOCHONDRIAL"/>
    <property type="match status" value="1"/>
</dbReference>
<dbReference type="Gene3D" id="1.10.240.10">
    <property type="entry name" value="Tyrosyl-Transfer RNA Synthetase"/>
    <property type="match status" value="1"/>
</dbReference>
<dbReference type="GO" id="GO:0004830">
    <property type="term" value="F:tryptophan-tRNA ligase activity"/>
    <property type="evidence" value="ECO:0007669"/>
    <property type="project" value="UniProtKB-EC"/>
</dbReference>
<dbReference type="PROSITE" id="PS00518">
    <property type="entry name" value="ZF_RING_1"/>
    <property type="match status" value="1"/>
</dbReference>
<dbReference type="CDD" id="cd00806">
    <property type="entry name" value="TrpRS_core"/>
    <property type="match status" value="1"/>
</dbReference>
<keyword evidence="19" id="KW-0030">Aminoacyl-tRNA synthetase</keyword>
<keyword evidence="15" id="KW-0653">Protein transport</keyword>
<dbReference type="SUPFAM" id="SSF57850">
    <property type="entry name" value="RING/U-box"/>
    <property type="match status" value="1"/>
</dbReference>
<evidence type="ECO:0000256" key="21">
    <source>
        <dbReference type="PROSITE-ProRule" id="PRU00175"/>
    </source>
</evidence>
<keyword evidence="12" id="KW-0862">Zinc</keyword>
<evidence type="ECO:0000256" key="3">
    <source>
        <dbReference type="ARBA" id="ARBA00005594"/>
    </source>
</evidence>
<evidence type="ECO:0000256" key="19">
    <source>
        <dbReference type="ARBA" id="ARBA00023146"/>
    </source>
</evidence>
<evidence type="ECO:0000256" key="20">
    <source>
        <dbReference type="ARBA" id="ARBA00030268"/>
    </source>
</evidence>
<organism evidence="24 25">
    <name type="scientific">Cercopithifilaria johnstoni</name>
    <dbReference type="NCBI Taxonomy" id="2874296"/>
    <lineage>
        <taxon>Eukaryota</taxon>
        <taxon>Metazoa</taxon>
        <taxon>Ecdysozoa</taxon>
        <taxon>Nematoda</taxon>
        <taxon>Chromadorea</taxon>
        <taxon>Rhabditida</taxon>
        <taxon>Spirurina</taxon>
        <taxon>Spiruromorpha</taxon>
        <taxon>Filarioidea</taxon>
        <taxon>Onchocercidae</taxon>
        <taxon>Cercopithifilaria</taxon>
    </lineage>
</organism>
<dbReference type="InterPro" id="IPR002305">
    <property type="entry name" value="aa-tRNA-synth_Ic"/>
</dbReference>
<dbReference type="InterPro" id="IPR018957">
    <property type="entry name" value="Znf_C3HC4_RING-type"/>
</dbReference>
<evidence type="ECO:0000256" key="12">
    <source>
        <dbReference type="ARBA" id="ARBA00022833"/>
    </source>
</evidence>
<evidence type="ECO:0000256" key="14">
    <source>
        <dbReference type="ARBA" id="ARBA00022917"/>
    </source>
</evidence>
<sequence>MKFFTADLSEILLAERRDEGEADYLARELSHIVKHLLGTRFWISYWDYYPFLASTLYYAVTLLSAVQTVGEEYTAILPLVSVRQREVPHFTRRLIFVIFFTVAPFLTEKILESIKKNLENSLIANEILFFDRKQRNLRKTLLSLVVSLRHSGIPVLYRLNLALFYLFGTYYYISKRLVGLQYVSFRSQCNYQALSYFRFFGAVNIAQIVLSAAIWIRDELRRQRSEETIVEFKQLSKSEISEEENDPLLYNSFRCSLCWQYNKPPICIPCGHLFCWSCISKHIQFTVTNSSVALCPQCRKEFHQSRVVLIMNVSAVTVKKLLYKNAKWVFEKRIFRSASSVKTNSENKHFPVIYVSGIQPTGVPHLGNYFGFIQHWINLQNDGRSKQMYLSIADYHSISMGFIDPLEMRNNILKMAVSLLACGLDPEKTILFQQSRVAGHANLMYILGSLQTVARLTRMPQYKDKAAVFKQGDIPVNLQLYPILQAADVLLYKGTHVPVGDDQTQHLLLMRDLAVKCNAVLHCDFFPVPIQISAKCIRLKSLQNATKKMSKSIGNDRSRILISDTKQIIAEKCAKALSDSQSNITYEPEKRPAISNLVTLYSLTTGLSIENVIDECVSLDTKEFKSCLAEKIDTHIAPFREKYESLLREPQLIRDILMSGTQRAEEKAQETMAELSELLGLTSPAKCYHHYNRSLSV</sequence>
<accession>A0A8J2LWU6</accession>
<name>A0A8J2LWU6_9BILA</name>
<evidence type="ECO:0000259" key="23">
    <source>
        <dbReference type="PROSITE" id="PS50089"/>
    </source>
</evidence>
<evidence type="ECO:0000256" key="7">
    <source>
        <dbReference type="ARBA" id="ARBA00022598"/>
    </source>
</evidence>
<dbReference type="SUPFAM" id="SSF52374">
    <property type="entry name" value="Nucleotidylyl transferase"/>
    <property type="match status" value="1"/>
</dbReference>
<evidence type="ECO:0000256" key="11">
    <source>
        <dbReference type="ARBA" id="ARBA00022771"/>
    </source>
</evidence>
<evidence type="ECO:0000313" key="24">
    <source>
        <dbReference type="EMBL" id="CAG9531683.1"/>
    </source>
</evidence>
<dbReference type="Pfam" id="PF00097">
    <property type="entry name" value="zf-C3HC4"/>
    <property type="match status" value="1"/>
</dbReference>
<dbReference type="GO" id="GO:0070183">
    <property type="term" value="P:mitochondrial tryptophanyl-tRNA aminoacylation"/>
    <property type="evidence" value="ECO:0007669"/>
    <property type="project" value="TreeGrafter"/>
</dbReference>
<evidence type="ECO:0000256" key="2">
    <source>
        <dbReference type="ARBA" id="ARBA00004906"/>
    </source>
</evidence>
<dbReference type="SMART" id="SM00184">
    <property type="entry name" value="RING"/>
    <property type="match status" value="1"/>
</dbReference>
<dbReference type="EC" id="6.1.1.2" evidence="5"/>
<evidence type="ECO:0000256" key="22">
    <source>
        <dbReference type="SAM" id="Phobius"/>
    </source>
</evidence>
<feature type="transmembrane region" description="Helical" evidence="22">
    <location>
        <begin position="193"/>
        <end position="216"/>
    </location>
</feature>
<dbReference type="Pfam" id="PF00579">
    <property type="entry name" value="tRNA-synt_1b"/>
    <property type="match status" value="1"/>
</dbReference>
<dbReference type="InterPro" id="IPR006845">
    <property type="entry name" value="Pex_N"/>
</dbReference>
<dbReference type="PROSITE" id="PS50089">
    <property type="entry name" value="ZF_RING_2"/>
    <property type="match status" value="1"/>
</dbReference>
<evidence type="ECO:0000256" key="9">
    <source>
        <dbReference type="ARBA" id="ARBA00022723"/>
    </source>
</evidence>
<dbReference type="InterPro" id="IPR050203">
    <property type="entry name" value="Trp-tRNA_synthetase"/>
</dbReference>
<dbReference type="PANTHER" id="PTHR43766:SF1">
    <property type="entry name" value="TRYPTOPHAN--TRNA LIGASE, MITOCHONDRIAL"/>
    <property type="match status" value="1"/>
</dbReference>
<dbReference type="EMBL" id="CAKAEH010000689">
    <property type="protein sequence ID" value="CAG9531683.1"/>
    <property type="molecule type" value="Genomic_DNA"/>
</dbReference>
<evidence type="ECO:0000256" key="16">
    <source>
        <dbReference type="ARBA" id="ARBA00022989"/>
    </source>
</evidence>
<dbReference type="OrthoDB" id="15808at2759"/>
<evidence type="ECO:0000256" key="10">
    <source>
        <dbReference type="ARBA" id="ARBA00022741"/>
    </source>
</evidence>
<comment type="pathway">
    <text evidence="2">Protein modification; protein ubiquitination.</text>
</comment>
<comment type="subcellular location">
    <subcellularLocation>
        <location evidence="1">Peroxisome membrane</location>
        <topology evidence="1">Multi-pass membrane protein</topology>
    </subcellularLocation>
</comment>
<comment type="caution">
    <text evidence="24">The sequence shown here is derived from an EMBL/GenBank/DDBJ whole genome shotgun (WGS) entry which is preliminary data.</text>
</comment>
<evidence type="ECO:0000256" key="8">
    <source>
        <dbReference type="ARBA" id="ARBA00022692"/>
    </source>
</evidence>
<dbReference type="InterPro" id="IPR001841">
    <property type="entry name" value="Znf_RING"/>
</dbReference>
<evidence type="ECO:0000256" key="1">
    <source>
        <dbReference type="ARBA" id="ARBA00004585"/>
    </source>
</evidence>
<feature type="domain" description="RING-type" evidence="23">
    <location>
        <begin position="255"/>
        <end position="299"/>
    </location>
</feature>
<dbReference type="GO" id="GO:0005759">
    <property type="term" value="C:mitochondrial matrix"/>
    <property type="evidence" value="ECO:0007669"/>
    <property type="project" value="TreeGrafter"/>
</dbReference>
<gene>
    <name evidence="24" type="ORF">CJOHNSTONI_LOCUS2060</name>
</gene>
<dbReference type="PROSITE" id="PS00178">
    <property type="entry name" value="AA_TRNA_LIGASE_I"/>
    <property type="match status" value="1"/>
</dbReference>
<evidence type="ECO:0000256" key="15">
    <source>
        <dbReference type="ARBA" id="ARBA00022927"/>
    </source>
</evidence>
<feature type="transmembrane region" description="Helical" evidence="22">
    <location>
        <begin position="155"/>
        <end position="173"/>
    </location>
</feature>
<keyword evidence="7" id="KW-0436">Ligase</keyword>
<evidence type="ECO:0000313" key="25">
    <source>
        <dbReference type="Proteomes" id="UP000746747"/>
    </source>
</evidence>
<evidence type="ECO:0000256" key="17">
    <source>
        <dbReference type="ARBA" id="ARBA00023136"/>
    </source>
</evidence>
<keyword evidence="8 22" id="KW-0812">Transmembrane</keyword>
<evidence type="ECO:0000256" key="13">
    <source>
        <dbReference type="ARBA" id="ARBA00022840"/>
    </source>
</evidence>
<feature type="transmembrane region" description="Helical" evidence="22">
    <location>
        <begin position="90"/>
        <end position="107"/>
    </location>
</feature>
<dbReference type="InterPro" id="IPR017907">
    <property type="entry name" value="Znf_RING_CS"/>
</dbReference>
<keyword evidence="9" id="KW-0479">Metal-binding</keyword>
<dbReference type="InterPro" id="IPR001412">
    <property type="entry name" value="aa-tRNA-synth_I_CS"/>
</dbReference>
<keyword evidence="13" id="KW-0067">ATP-binding</keyword>
<keyword evidence="6" id="KW-0813">Transport</keyword>
<comment type="similarity">
    <text evidence="4">Belongs to the pex2/pex10/pex12 family.</text>
</comment>
<dbReference type="PRINTS" id="PR01039">
    <property type="entry name" value="TRNASYNTHTRP"/>
</dbReference>
<dbReference type="GO" id="GO:0005524">
    <property type="term" value="F:ATP binding"/>
    <property type="evidence" value="ECO:0007669"/>
    <property type="project" value="UniProtKB-KW"/>
</dbReference>
<dbReference type="Pfam" id="PF04757">
    <property type="entry name" value="Pex2_Pex12"/>
    <property type="match status" value="1"/>
</dbReference>
<evidence type="ECO:0000256" key="5">
    <source>
        <dbReference type="ARBA" id="ARBA00013161"/>
    </source>
</evidence>
<evidence type="ECO:0000256" key="6">
    <source>
        <dbReference type="ARBA" id="ARBA00022448"/>
    </source>
</evidence>
<keyword evidence="16 22" id="KW-1133">Transmembrane helix</keyword>
<feature type="transmembrane region" description="Helical" evidence="22">
    <location>
        <begin position="48"/>
        <end position="70"/>
    </location>
</feature>
<dbReference type="InterPro" id="IPR002306">
    <property type="entry name" value="Trp-tRNA-ligase"/>
</dbReference>
<keyword evidence="25" id="KW-1185">Reference proteome</keyword>
<dbReference type="Proteomes" id="UP000746747">
    <property type="component" value="Unassembled WGS sequence"/>
</dbReference>
<dbReference type="AlphaFoldDB" id="A0A8J2LWU6"/>
<dbReference type="InterPro" id="IPR014729">
    <property type="entry name" value="Rossmann-like_a/b/a_fold"/>
</dbReference>
<dbReference type="NCBIfam" id="TIGR00233">
    <property type="entry name" value="trpS"/>
    <property type="match status" value="1"/>
</dbReference>
<proteinExistence type="inferred from homology"/>
<keyword evidence="10" id="KW-0547">Nucleotide-binding</keyword>
<keyword evidence="14" id="KW-0648">Protein biosynthesis</keyword>
<dbReference type="Gene3D" id="3.40.50.620">
    <property type="entry name" value="HUPs"/>
    <property type="match status" value="1"/>
</dbReference>
<reference evidence="24" key="1">
    <citation type="submission" date="2021-09" db="EMBL/GenBank/DDBJ databases">
        <authorList>
            <consortium name="Pathogen Informatics"/>
        </authorList>
    </citation>
    <scope>NUCLEOTIDE SEQUENCE</scope>
</reference>
<keyword evidence="18" id="KW-0576">Peroxisome</keyword>
<evidence type="ECO:0000256" key="18">
    <source>
        <dbReference type="ARBA" id="ARBA00023140"/>
    </source>
</evidence>
<comment type="similarity">
    <text evidence="3">Belongs to the class-I aminoacyl-tRNA synthetase family.</text>
</comment>
<evidence type="ECO:0000256" key="4">
    <source>
        <dbReference type="ARBA" id="ARBA00008704"/>
    </source>
</evidence>
<dbReference type="GO" id="GO:0008270">
    <property type="term" value="F:zinc ion binding"/>
    <property type="evidence" value="ECO:0007669"/>
    <property type="project" value="UniProtKB-KW"/>
</dbReference>